<dbReference type="CDD" id="cd00454">
    <property type="entry name" value="TrHb1_N"/>
    <property type="match status" value="2"/>
</dbReference>
<keyword evidence="3" id="KW-0479">Metal-binding</keyword>
<evidence type="ECO:0000313" key="5">
    <source>
        <dbReference type="EMBL" id="GAX18152.1"/>
    </source>
</evidence>
<dbReference type="SUPFAM" id="SSF46458">
    <property type="entry name" value="Globin-like"/>
    <property type="match status" value="2"/>
</dbReference>
<dbReference type="AlphaFoldDB" id="A0A1Z5JWD8"/>
<gene>
    <name evidence="5" type="ORF">FisN_25Hu135</name>
</gene>
<dbReference type="GO" id="GO:0020037">
    <property type="term" value="F:heme binding"/>
    <property type="evidence" value="ECO:0007669"/>
    <property type="project" value="InterPro"/>
</dbReference>
<keyword evidence="6" id="KW-1185">Reference proteome</keyword>
<evidence type="ECO:0000256" key="3">
    <source>
        <dbReference type="ARBA" id="ARBA00022723"/>
    </source>
</evidence>
<evidence type="ECO:0000256" key="2">
    <source>
        <dbReference type="ARBA" id="ARBA00022617"/>
    </source>
</evidence>
<keyword evidence="4" id="KW-0408">Iron</keyword>
<dbReference type="InterPro" id="IPR012292">
    <property type="entry name" value="Globin/Proto"/>
</dbReference>
<dbReference type="InterPro" id="IPR009050">
    <property type="entry name" value="Globin-like_sf"/>
</dbReference>
<dbReference type="GO" id="GO:0019825">
    <property type="term" value="F:oxygen binding"/>
    <property type="evidence" value="ECO:0007669"/>
    <property type="project" value="InterPro"/>
</dbReference>
<name>A0A1Z5JWD8_FISSO</name>
<reference evidence="5 6" key="1">
    <citation type="journal article" date="2015" name="Plant Cell">
        <title>Oil accumulation by the oleaginous diatom Fistulifera solaris as revealed by the genome and transcriptome.</title>
        <authorList>
            <person name="Tanaka T."/>
            <person name="Maeda Y."/>
            <person name="Veluchamy A."/>
            <person name="Tanaka M."/>
            <person name="Abida H."/>
            <person name="Marechal E."/>
            <person name="Bowler C."/>
            <person name="Muto M."/>
            <person name="Sunaga Y."/>
            <person name="Tanaka M."/>
            <person name="Yoshino T."/>
            <person name="Taniguchi T."/>
            <person name="Fukuda Y."/>
            <person name="Nemoto M."/>
            <person name="Matsumoto M."/>
            <person name="Wong P.S."/>
            <person name="Aburatani S."/>
            <person name="Fujibuchi W."/>
        </authorList>
    </citation>
    <scope>NUCLEOTIDE SEQUENCE [LARGE SCALE GENOMIC DNA]</scope>
    <source>
        <strain evidence="5 6">JPCC DA0580</strain>
    </source>
</reference>
<sequence length="285" mass="32457">MDERLKPTLLSRLGGEDAVRMVIDEFYERLLVDESISFFFQGIQMPLMKLHQIEFFTIALTGFPKGVDVGEIMIETHKRLFQIQGLNKEHFDIIGSHLVATLQNNLVPQELINETIGIIAPLRAAFELGAQLYGVGFQMSDKDCHEEKKTDDWTPTGSLSLLEKLGGTTAVKAAVDEMYFRILGDPELSYFFEGVDMKWMKRHLISFMKMAFEEAIPRDLNVKEFLRQKHCNLFQDGLSQNHFDMVAKHFIDSLSHLCIAKTLIDDAVNIVAPLRDAFVNKSLAE</sequence>
<organism evidence="5 6">
    <name type="scientific">Fistulifera solaris</name>
    <name type="common">Oleaginous diatom</name>
    <dbReference type="NCBI Taxonomy" id="1519565"/>
    <lineage>
        <taxon>Eukaryota</taxon>
        <taxon>Sar</taxon>
        <taxon>Stramenopiles</taxon>
        <taxon>Ochrophyta</taxon>
        <taxon>Bacillariophyta</taxon>
        <taxon>Bacillariophyceae</taxon>
        <taxon>Bacillariophycidae</taxon>
        <taxon>Naviculales</taxon>
        <taxon>Naviculaceae</taxon>
        <taxon>Fistulifera</taxon>
    </lineage>
</organism>
<dbReference type="EMBL" id="BDSP01000124">
    <property type="protein sequence ID" value="GAX18152.1"/>
    <property type="molecule type" value="Genomic_DNA"/>
</dbReference>
<dbReference type="Gene3D" id="1.10.490.10">
    <property type="entry name" value="Globins"/>
    <property type="match status" value="2"/>
</dbReference>
<dbReference type="Proteomes" id="UP000198406">
    <property type="component" value="Unassembled WGS sequence"/>
</dbReference>
<accession>A0A1Z5JWD8</accession>
<dbReference type="InParanoid" id="A0A1Z5JWD8"/>
<keyword evidence="2" id="KW-0349">Heme</keyword>
<evidence type="ECO:0000256" key="1">
    <source>
        <dbReference type="ARBA" id="ARBA00022448"/>
    </source>
</evidence>
<dbReference type="InterPro" id="IPR001486">
    <property type="entry name" value="Hemoglobin_trunc"/>
</dbReference>
<protein>
    <submittedName>
        <fullName evidence="5">Hemoglobin</fullName>
    </submittedName>
</protein>
<dbReference type="GO" id="GO:0046872">
    <property type="term" value="F:metal ion binding"/>
    <property type="evidence" value="ECO:0007669"/>
    <property type="project" value="UniProtKB-KW"/>
</dbReference>
<comment type="caution">
    <text evidence="5">The sequence shown here is derived from an EMBL/GenBank/DDBJ whole genome shotgun (WGS) entry which is preliminary data.</text>
</comment>
<dbReference type="Pfam" id="PF01152">
    <property type="entry name" value="Bac_globin"/>
    <property type="match status" value="2"/>
</dbReference>
<dbReference type="OrthoDB" id="45954at2759"/>
<evidence type="ECO:0000256" key="4">
    <source>
        <dbReference type="ARBA" id="ARBA00023004"/>
    </source>
</evidence>
<dbReference type="SMR" id="A0A1Z5JWD8"/>
<evidence type="ECO:0000313" key="6">
    <source>
        <dbReference type="Proteomes" id="UP000198406"/>
    </source>
</evidence>
<keyword evidence="1" id="KW-0813">Transport</keyword>
<proteinExistence type="predicted"/>